<dbReference type="Proteomes" id="UP000621510">
    <property type="component" value="Unassembled WGS sequence"/>
</dbReference>
<dbReference type="EMBL" id="JAERRG010000009">
    <property type="protein sequence ID" value="MBL1115411.1"/>
    <property type="molecule type" value="Genomic_DNA"/>
</dbReference>
<comment type="caution">
    <text evidence="1">The sequence shown here is derived from an EMBL/GenBank/DDBJ whole genome shotgun (WGS) entry which is preliminary data.</text>
</comment>
<reference evidence="1 2" key="1">
    <citation type="submission" date="2021-01" db="EMBL/GenBank/DDBJ databases">
        <title>WGS of actinomycetes isolated from Thailand.</title>
        <authorList>
            <person name="Thawai C."/>
        </authorList>
    </citation>
    <scope>NUCLEOTIDE SEQUENCE [LARGE SCALE GENOMIC DNA]</scope>
    <source>
        <strain evidence="1 2">CA3R110</strain>
    </source>
</reference>
<organism evidence="1 2">
    <name type="scientific">Streptomyces endocoffeicus</name>
    <dbReference type="NCBI Taxonomy" id="2898945"/>
    <lineage>
        <taxon>Bacteria</taxon>
        <taxon>Bacillati</taxon>
        <taxon>Actinomycetota</taxon>
        <taxon>Actinomycetes</taxon>
        <taxon>Kitasatosporales</taxon>
        <taxon>Streptomycetaceae</taxon>
        <taxon>Streptomyces</taxon>
    </lineage>
</organism>
<gene>
    <name evidence="1" type="ORF">JK364_23865</name>
</gene>
<accession>A0ABS1PSK2</accession>
<sequence>MAARRLARGDERLPLGLVLKLFPDLRLVHAVVEVDFGMWISVVIGDPGVNDDRQF</sequence>
<dbReference type="RefSeq" id="WP_201853203.1">
    <property type="nucleotide sequence ID" value="NZ_JAERRG010000009.1"/>
</dbReference>
<keyword evidence="2" id="KW-1185">Reference proteome</keyword>
<protein>
    <submittedName>
        <fullName evidence="1">Uncharacterized protein</fullName>
    </submittedName>
</protein>
<name>A0ABS1PSK2_9ACTN</name>
<proteinExistence type="predicted"/>
<evidence type="ECO:0000313" key="1">
    <source>
        <dbReference type="EMBL" id="MBL1115411.1"/>
    </source>
</evidence>
<evidence type="ECO:0000313" key="2">
    <source>
        <dbReference type="Proteomes" id="UP000621510"/>
    </source>
</evidence>